<organism evidence="5 7">
    <name type="scientific">Crassostrea virginica</name>
    <name type="common">Eastern oyster</name>
    <dbReference type="NCBI Taxonomy" id="6565"/>
    <lineage>
        <taxon>Eukaryota</taxon>
        <taxon>Metazoa</taxon>
        <taxon>Spiralia</taxon>
        <taxon>Lophotrochozoa</taxon>
        <taxon>Mollusca</taxon>
        <taxon>Bivalvia</taxon>
        <taxon>Autobranchia</taxon>
        <taxon>Pteriomorphia</taxon>
        <taxon>Ostreida</taxon>
        <taxon>Ostreoidea</taxon>
        <taxon>Ostreidae</taxon>
        <taxon>Crassostrea</taxon>
    </lineage>
</organism>
<dbReference type="InterPro" id="IPR013783">
    <property type="entry name" value="Ig-like_fold"/>
</dbReference>
<evidence type="ECO:0000256" key="2">
    <source>
        <dbReference type="SAM" id="SignalP"/>
    </source>
</evidence>
<feature type="signal peptide" evidence="2">
    <location>
        <begin position="1"/>
        <end position="22"/>
    </location>
</feature>
<keyword evidence="1" id="KW-0245">EGF-like domain</keyword>
<keyword evidence="5" id="KW-1185">Reference proteome</keyword>
<dbReference type="Gene3D" id="2.10.25.10">
    <property type="entry name" value="Laminin"/>
    <property type="match status" value="1"/>
</dbReference>
<sequence>MEIHDHMRLLLFLLLACGYAVSWSGNVCYRWKIKHTWRWGCRYQTWRGCSAWGYVAIEMPIREPYCCSGWRHSGNNICNIPICSYNCGGNNNGRCIKPDHCQCNPDYTGKYCITIAACSHLKPCYPGNCSSNVCICTNNFSPENNGTNNCLTFPNITDYFPTIEQSTFEVGYFHRVKYMQIYNITKDSAMSSNNLEIFWTNRRDGLTMNFSFQSIFSPSTLNLPKPGYISKFALGITEADISVALIGLNGNQKSLKKLRCDANKDNPRSESPYRCVKSIDNFNSRIDSGDTYETLHILSGSLESFRITVTYKAQNGGFRILDNDGGKQYYTGRQTSRSIELKFDTETPYHCSQRGECSDSSMMMKIKNDVTKKPIQISWKGWKDKLSKVARYALEVYKLVKAGNGTLKEPYTDLVPNSVPLTITEFNETSEGAAHSFTFQPQEPGVYSWILEVNDKANNSAYVRRFVIYDPSSTVKSDSTHPLYATSGNAESDFKWQINNPLTVSFSWKDHFVNELHERGNFLARIKRFPVSLNDVGVRFGYKNIPDQYDDTEGTRTRDAIPNKRGIIKYDIAYAFCKDQLTPQSYQYIGRNNTSIDISLSQQLQDGNSLTLWVKAYDILGNTKEERHVLHYDSTQPDVSSMVLQTNMGSGHMNFTSSVRIMGASDPHSGVKRIKYRFKTLSTGKVINNKEYEYYNPPRSQHYCNTIPCDTNLPTEESFGRTINLPFSNCNIMNVSDVFTETVKMEMDIYNSAGLYIRREVLITNLSSLTGINDYFGPQNISVDGRSDTSYKITWDQAPSCYKIQGFQFAFSKANGQVLQNSTIYGVQNWITLDGVEGGTTYSLELFTLYGHDKDNPIRSVPSNFTFGNDKDRQPN</sequence>
<dbReference type="Proteomes" id="UP000694844">
    <property type="component" value="Chromosome 9"/>
</dbReference>
<feature type="domain" description="EGF-like" evidence="3">
    <location>
        <begin position="79"/>
        <end position="113"/>
    </location>
</feature>
<feature type="domain" description="Fibronectin type-III" evidence="4">
    <location>
        <begin position="777"/>
        <end position="870"/>
    </location>
</feature>
<dbReference type="InterPro" id="IPR000742">
    <property type="entry name" value="EGF"/>
</dbReference>
<evidence type="ECO:0000256" key="1">
    <source>
        <dbReference type="PROSITE-ProRule" id="PRU00076"/>
    </source>
</evidence>
<keyword evidence="2" id="KW-0732">Signal</keyword>
<dbReference type="RefSeq" id="XP_022304677.1">
    <property type="nucleotide sequence ID" value="XM_022448969.1"/>
</dbReference>
<evidence type="ECO:0000259" key="4">
    <source>
        <dbReference type="PROSITE" id="PS50853"/>
    </source>
</evidence>
<protein>
    <submittedName>
        <fullName evidence="6 7">Uncharacterized protein LOC111111816 isoform X1</fullName>
    </submittedName>
</protein>
<feature type="chain" id="PRO_5044666055" evidence="2">
    <location>
        <begin position="23"/>
        <end position="876"/>
    </location>
</feature>
<comment type="caution">
    <text evidence="1">Lacks conserved residue(s) required for the propagation of feature annotation.</text>
</comment>
<dbReference type="InterPro" id="IPR036116">
    <property type="entry name" value="FN3_sf"/>
</dbReference>
<dbReference type="SUPFAM" id="SSF49265">
    <property type="entry name" value="Fibronectin type III"/>
    <property type="match status" value="1"/>
</dbReference>
<dbReference type="InterPro" id="IPR003961">
    <property type="entry name" value="FN3_dom"/>
</dbReference>
<keyword evidence="1" id="KW-1015">Disulfide bond</keyword>
<proteinExistence type="predicted"/>
<dbReference type="Gene3D" id="2.60.40.10">
    <property type="entry name" value="Immunoglobulins"/>
    <property type="match status" value="1"/>
</dbReference>
<evidence type="ECO:0000259" key="3">
    <source>
        <dbReference type="PROSITE" id="PS50026"/>
    </source>
</evidence>
<evidence type="ECO:0000313" key="5">
    <source>
        <dbReference type="Proteomes" id="UP000694844"/>
    </source>
</evidence>
<name>A0A8B8BMV6_CRAVI</name>
<dbReference type="GeneID" id="111111816"/>
<dbReference type="PROSITE" id="PS50026">
    <property type="entry name" value="EGF_3"/>
    <property type="match status" value="1"/>
</dbReference>
<dbReference type="RefSeq" id="XP_022304676.1">
    <property type="nucleotide sequence ID" value="XM_022448968.1"/>
</dbReference>
<dbReference type="KEGG" id="cvn:111111816"/>
<evidence type="ECO:0000313" key="6">
    <source>
        <dbReference type="RefSeq" id="XP_022304676.1"/>
    </source>
</evidence>
<dbReference type="PROSITE" id="PS50853">
    <property type="entry name" value="FN3"/>
    <property type="match status" value="1"/>
</dbReference>
<reference evidence="6 7" key="1">
    <citation type="submission" date="2025-04" db="UniProtKB">
        <authorList>
            <consortium name="RefSeq"/>
        </authorList>
    </citation>
    <scope>IDENTIFICATION</scope>
    <source>
        <tissue evidence="6 7">Whole sample</tissue>
    </source>
</reference>
<dbReference type="OrthoDB" id="6054340at2759"/>
<gene>
    <name evidence="6 7" type="primary">LOC111111816</name>
</gene>
<feature type="disulfide bond" evidence="1">
    <location>
        <begin position="103"/>
        <end position="112"/>
    </location>
</feature>
<accession>A0A8B8BMV6</accession>
<dbReference type="PROSITE" id="PS00022">
    <property type="entry name" value="EGF_1"/>
    <property type="match status" value="1"/>
</dbReference>
<evidence type="ECO:0000313" key="7">
    <source>
        <dbReference type="RefSeq" id="XP_022304677.1"/>
    </source>
</evidence>
<dbReference type="AlphaFoldDB" id="A0A8B8BMV6"/>